<keyword evidence="2" id="KW-0812">Transmembrane</keyword>
<keyword evidence="2" id="KW-1133">Transmembrane helix</keyword>
<dbReference type="AlphaFoldDB" id="A0A6J6DUL6"/>
<feature type="region of interest" description="Disordered" evidence="1">
    <location>
        <begin position="117"/>
        <end position="151"/>
    </location>
</feature>
<name>A0A6J6DUL6_9ZZZZ</name>
<feature type="compositionally biased region" description="Acidic residues" evidence="1">
    <location>
        <begin position="132"/>
        <end position="151"/>
    </location>
</feature>
<organism evidence="3">
    <name type="scientific">freshwater metagenome</name>
    <dbReference type="NCBI Taxonomy" id="449393"/>
    <lineage>
        <taxon>unclassified sequences</taxon>
        <taxon>metagenomes</taxon>
        <taxon>ecological metagenomes</taxon>
    </lineage>
</organism>
<feature type="transmembrane region" description="Helical" evidence="2">
    <location>
        <begin position="32"/>
        <end position="51"/>
    </location>
</feature>
<sequence length="151" mass="15641">MTPNTSPKKPDWFALIENSAPSARVRKVDKKLPAATAIVALAIVAFGTFFANGSMNFDSSPTSNLASTSMSTVTSGEVTQGDVNQGEVTKTTAATAAVTETPVQSVQAVKSVKVVAPQSMNGIADPTLNGGGDDDDDDDDDDDGEDDDDRD</sequence>
<evidence type="ECO:0000256" key="1">
    <source>
        <dbReference type="SAM" id="MobiDB-lite"/>
    </source>
</evidence>
<evidence type="ECO:0000313" key="3">
    <source>
        <dbReference type="EMBL" id="CAB4566629.1"/>
    </source>
</evidence>
<dbReference type="EMBL" id="CAEZTL010000028">
    <property type="protein sequence ID" value="CAB4566629.1"/>
    <property type="molecule type" value="Genomic_DNA"/>
</dbReference>
<protein>
    <submittedName>
        <fullName evidence="3">Unannotated protein</fullName>
    </submittedName>
</protein>
<keyword evidence="2" id="KW-0472">Membrane</keyword>
<proteinExistence type="predicted"/>
<reference evidence="3" key="1">
    <citation type="submission" date="2020-05" db="EMBL/GenBank/DDBJ databases">
        <authorList>
            <person name="Chiriac C."/>
            <person name="Salcher M."/>
            <person name="Ghai R."/>
            <person name="Kavagutti S V."/>
        </authorList>
    </citation>
    <scope>NUCLEOTIDE SEQUENCE</scope>
</reference>
<gene>
    <name evidence="3" type="ORF">UFOPK1683_00438</name>
</gene>
<evidence type="ECO:0000256" key="2">
    <source>
        <dbReference type="SAM" id="Phobius"/>
    </source>
</evidence>
<accession>A0A6J6DUL6</accession>